<evidence type="ECO:0000256" key="1">
    <source>
        <dbReference type="ARBA" id="ARBA00005234"/>
    </source>
</evidence>
<evidence type="ECO:0000313" key="6">
    <source>
        <dbReference type="EMBL" id="KAK6749622.1"/>
    </source>
</evidence>
<feature type="region of interest" description="Disordered" evidence="4">
    <location>
        <begin position="117"/>
        <end position="137"/>
    </location>
</feature>
<organism evidence="6 7">
    <name type="scientific">Necator americanus</name>
    <name type="common">Human hookworm</name>
    <dbReference type="NCBI Taxonomy" id="51031"/>
    <lineage>
        <taxon>Eukaryota</taxon>
        <taxon>Metazoa</taxon>
        <taxon>Ecdysozoa</taxon>
        <taxon>Nematoda</taxon>
        <taxon>Chromadorea</taxon>
        <taxon>Rhabditida</taxon>
        <taxon>Rhabditina</taxon>
        <taxon>Rhabditomorpha</taxon>
        <taxon>Strongyloidea</taxon>
        <taxon>Ancylostomatidae</taxon>
        <taxon>Bunostominae</taxon>
        <taxon>Necator</taxon>
    </lineage>
</organism>
<evidence type="ECO:0000259" key="5">
    <source>
        <dbReference type="PROSITE" id="PS50600"/>
    </source>
</evidence>
<proteinExistence type="inferred from homology"/>
<dbReference type="PROSITE" id="PS50600">
    <property type="entry name" value="ULP_PROTEASE"/>
    <property type="match status" value="1"/>
</dbReference>
<evidence type="ECO:0000256" key="3">
    <source>
        <dbReference type="ARBA" id="ARBA00022801"/>
    </source>
</evidence>
<dbReference type="Proteomes" id="UP001303046">
    <property type="component" value="Unassembled WGS sequence"/>
</dbReference>
<keyword evidence="2" id="KW-0645">Protease</keyword>
<evidence type="ECO:0000313" key="7">
    <source>
        <dbReference type="Proteomes" id="UP001303046"/>
    </source>
</evidence>
<reference evidence="6 7" key="1">
    <citation type="submission" date="2023-08" db="EMBL/GenBank/DDBJ databases">
        <title>A Necator americanus chromosomal reference genome.</title>
        <authorList>
            <person name="Ilik V."/>
            <person name="Petrzelkova K.J."/>
            <person name="Pardy F."/>
            <person name="Fuh T."/>
            <person name="Niatou-Singa F.S."/>
            <person name="Gouil Q."/>
            <person name="Baker L."/>
            <person name="Ritchie M.E."/>
            <person name="Jex A.R."/>
            <person name="Gazzola D."/>
            <person name="Li H."/>
            <person name="Toshio Fujiwara R."/>
            <person name="Zhan B."/>
            <person name="Aroian R.V."/>
            <person name="Pafco B."/>
            <person name="Schwarz E.M."/>
        </authorList>
    </citation>
    <scope>NUCLEOTIDE SEQUENCE [LARGE SCALE GENOMIC DNA]</scope>
    <source>
        <strain evidence="6 7">Aroian</strain>
        <tissue evidence="6">Whole animal</tissue>
    </source>
</reference>
<evidence type="ECO:0000256" key="2">
    <source>
        <dbReference type="ARBA" id="ARBA00022670"/>
    </source>
</evidence>
<dbReference type="SUPFAM" id="SSF54001">
    <property type="entry name" value="Cysteine proteinases"/>
    <property type="match status" value="1"/>
</dbReference>
<dbReference type="InterPro" id="IPR003653">
    <property type="entry name" value="Peptidase_C48_C"/>
</dbReference>
<evidence type="ECO:0000256" key="4">
    <source>
        <dbReference type="SAM" id="MobiDB-lite"/>
    </source>
</evidence>
<comment type="similarity">
    <text evidence="1">Belongs to the peptidase C48 family.</text>
</comment>
<gene>
    <name evidence="6" type="primary">Necator_chrIV.g15227</name>
    <name evidence="6" type="ORF">RB195_001932</name>
</gene>
<feature type="domain" description="Ubiquitin-like protease family profile" evidence="5">
    <location>
        <begin position="476"/>
        <end position="704"/>
    </location>
</feature>
<dbReference type="EMBL" id="JAVFWL010000004">
    <property type="protein sequence ID" value="KAK6749622.1"/>
    <property type="molecule type" value="Genomic_DNA"/>
</dbReference>
<keyword evidence="7" id="KW-1185">Reference proteome</keyword>
<sequence length="772" mass="87351">MSMNHSGHPQDINHFYNNVDVDANQAGRIGPMQHPVAYQPSNGPKVMTSVQESQRMVVDQHQLSTIQMQGSTQMPIQYPYCPVTYIPASPGQISCNYSAIANGNRMYSRGYIAHSKSGTRVTTEEKPPPLAYSPNPQRTNLPATFTLPSKAVDDVGSVYQYGIDDCDWLCVRTVAILIGESGFKPLSDLQISKGCVVFIVVLQDRNKNTTRASVYIVDTHIKHVMLGKCSSSMYVLAVSLNELGREALHPGLQWVERIKSYDLVFSINLLGHDEVFKSKLTNFFGSKLKYYAFANLRQNGRLVQSAVLVARYARFLEKVEGRKKNYERLHDRIAPESAGDNIEQNDLSIEAGDNYFCSITGRTGMCEQANKEGWSNSAESYNGDCYEVHRELTSLLSDAGDDLTKDIIESPSNIGHYISSDSRLSAAEYLRTFTCSDSQVIDFPEDFLALDDSSEVQTDGQKPLLPKSFENAQEALTLEDDDFEKAELSSLKFDGDITVDVGAVRQCMQKGAFMTGSLATFYFQHYIPYVILNNEFRKDKICFLDSENYGFIRRKCESQFHRYFDNEITREEAINAFGSRRKKKQLHPFVMSLIQFELVVIPLFWDNHWMLGLLQIFPGGGENSVSGRLVLVDSKFNDPINKDVLTRISHNIYRHIATAIRAALVTLAKPRRLKDFTLIRCDSLPCQTNNSDCGWFMCLFAEYYTKNIGWMALSDDEVRHMSLTNKDKEQFLKRLSCIKFEIGAYMEKTAKKSLNFEYDKVTSAPARGKGRR</sequence>
<accession>A0ABR1DGY0</accession>
<protein>
    <recommendedName>
        <fullName evidence="5">Ubiquitin-like protease family profile domain-containing protein</fullName>
    </recommendedName>
</protein>
<dbReference type="Pfam" id="PF02902">
    <property type="entry name" value="Peptidase_C48"/>
    <property type="match status" value="1"/>
</dbReference>
<dbReference type="InterPro" id="IPR038765">
    <property type="entry name" value="Papain-like_cys_pep_sf"/>
</dbReference>
<dbReference type="Gene3D" id="3.40.395.10">
    <property type="entry name" value="Adenoviral Proteinase, Chain A"/>
    <property type="match status" value="1"/>
</dbReference>
<comment type="caution">
    <text evidence="6">The sequence shown here is derived from an EMBL/GenBank/DDBJ whole genome shotgun (WGS) entry which is preliminary data.</text>
</comment>
<keyword evidence="3" id="KW-0378">Hydrolase</keyword>
<name>A0ABR1DGY0_NECAM</name>